<evidence type="ECO:0000313" key="3">
    <source>
        <dbReference type="EMBL" id="OKL54679.1"/>
    </source>
</evidence>
<gene>
    <name evidence="3" type="ORF">BSZ39_03055</name>
</gene>
<evidence type="ECO:0000256" key="1">
    <source>
        <dbReference type="PIRSR" id="PIRSR613078-1"/>
    </source>
</evidence>
<dbReference type="InterPro" id="IPR029033">
    <property type="entry name" value="His_PPase_superfam"/>
</dbReference>
<dbReference type="InterPro" id="IPR013078">
    <property type="entry name" value="His_Pase_superF_clade-1"/>
</dbReference>
<sequence length="205" mass="22039">MSVDRVIFLRHGQTDYNRLGRVQGHVDIELNDDGLAQAKAAGAALASYLVGRPATIVSSDLSRAFVTAQCCAGELGVEVATDERMRERAFGQFEGLGGDELRERYPEAYAHWRAGGTPAGLGIEEKTLVGQRMSEAVREYIEAGESGHTLVVVSHGSAITQTLRAILGIADLEQPVLRGLDNCHWAEIEAGATGWRLRAHNVSAG</sequence>
<dbReference type="EMBL" id="MQVR01000010">
    <property type="protein sequence ID" value="OKL54679.1"/>
    <property type="molecule type" value="Genomic_DNA"/>
</dbReference>
<name>A0A1Q5Q4Q8_9ACTO</name>
<dbReference type="OrthoDB" id="4697614at2"/>
<dbReference type="CDD" id="cd07067">
    <property type="entry name" value="HP_PGM_like"/>
    <property type="match status" value="1"/>
</dbReference>
<dbReference type="SUPFAM" id="SSF53254">
    <property type="entry name" value="Phosphoglycerate mutase-like"/>
    <property type="match status" value="1"/>
</dbReference>
<dbReference type="SMART" id="SM00855">
    <property type="entry name" value="PGAM"/>
    <property type="match status" value="1"/>
</dbReference>
<comment type="caution">
    <text evidence="3">The sequence shown here is derived from an EMBL/GenBank/DDBJ whole genome shotgun (WGS) entry which is preliminary data.</text>
</comment>
<dbReference type="InterPro" id="IPR050275">
    <property type="entry name" value="PGM_Phosphatase"/>
</dbReference>
<proteinExistence type="predicted"/>
<feature type="active site" description="Tele-phosphohistidine intermediate" evidence="1">
    <location>
        <position position="11"/>
    </location>
</feature>
<accession>A0A1Q5Q4Q8</accession>
<organism evidence="3 4">
    <name type="scientific">Bowdeniella nasicola</name>
    <dbReference type="NCBI Taxonomy" id="208480"/>
    <lineage>
        <taxon>Bacteria</taxon>
        <taxon>Bacillati</taxon>
        <taxon>Actinomycetota</taxon>
        <taxon>Actinomycetes</taxon>
        <taxon>Actinomycetales</taxon>
        <taxon>Actinomycetaceae</taxon>
        <taxon>Bowdeniella</taxon>
    </lineage>
</organism>
<evidence type="ECO:0008006" key="5">
    <source>
        <dbReference type="Google" id="ProtNLM"/>
    </source>
</evidence>
<evidence type="ECO:0000313" key="4">
    <source>
        <dbReference type="Proteomes" id="UP000185628"/>
    </source>
</evidence>
<protein>
    <recommendedName>
        <fullName evidence="5">Phosphoglycerate mutase</fullName>
    </recommendedName>
</protein>
<dbReference type="GO" id="GO:0005737">
    <property type="term" value="C:cytoplasm"/>
    <property type="evidence" value="ECO:0007669"/>
    <property type="project" value="TreeGrafter"/>
</dbReference>
<feature type="binding site" evidence="2">
    <location>
        <position position="63"/>
    </location>
    <ligand>
        <name>substrate</name>
    </ligand>
</feature>
<dbReference type="PANTHER" id="PTHR48100">
    <property type="entry name" value="BROAD-SPECIFICITY PHOSPHATASE YOR283W-RELATED"/>
    <property type="match status" value="1"/>
</dbReference>
<keyword evidence="4" id="KW-1185">Reference proteome</keyword>
<dbReference type="AlphaFoldDB" id="A0A1Q5Q4Q8"/>
<dbReference type="RefSeq" id="WP_073715921.1">
    <property type="nucleotide sequence ID" value="NZ_MQVR01000010.1"/>
</dbReference>
<dbReference type="GO" id="GO:0016791">
    <property type="term" value="F:phosphatase activity"/>
    <property type="evidence" value="ECO:0007669"/>
    <property type="project" value="TreeGrafter"/>
</dbReference>
<feature type="active site" description="Proton donor/acceptor" evidence="1">
    <location>
        <position position="87"/>
    </location>
</feature>
<dbReference type="Pfam" id="PF00300">
    <property type="entry name" value="His_Phos_1"/>
    <property type="match status" value="1"/>
</dbReference>
<dbReference type="Gene3D" id="3.40.50.1240">
    <property type="entry name" value="Phosphoglycerate mutase-like"/>
    <property type="match status" value="1"/>
</dbReference>
<dbReference type="Proteomes" id="UP000185628">
    <property type="component" value="Unassembled WGS sequence"/>
</dbReference>
<dbReference type="PANTHER" id="PTHR48100:SF62">
    <property type="entry name" value="GLUCOSYL-3-PHOSPHOGLYCERATE PHOSPHATASE"/>
    <property type="match status" value="1"/>
</dbReference>
<reference evidence="4" key="1">
    <citation type="submission" date="2016-12" db="EMBL/GenBank/DDBJ databases">
        <authorList>
            <person name="Meng X."/>
        </authorList>
    </citation>
    <scope>NUCLEOTIDE SEQUENCE [LARGE SCALE GENOMIC DNA]</scope>
    <source>
        <strain evidence="4">DSM 19116</strain>
    </source>
</reference>
<evidence type="ECO:0000256" key="2">
    <source>
        <dbReference type="PIRSR" id="PIRSR613078-2"/>
    </source>
</evidence>
<feature type="binding site" evidence="2">
    <location>
        <begin position="10"/>
        <end position="17"/>
    </location>
    <ligand>
        <name>substrate</name>
    </ligand>
</feature>